<name>A0AC34F3I9_9BILA</name>
<organism evidence="1 2">
    <name type="scientific">Panagrolaimus sp. ES5</name>
    <dbReference type="NCBI Taxonomy" id="591445"/>
    <lineage>
        <taxon>Eukaryota</taxon>
        <taxon>Metazoa</taxon>
        <taxon>Ecdysozoa</taxon>
        <taxon>Nematoda</taxon>
        <taxon>Chromadorea</taxon>
        <taxon>Rhabditida</taxon>
        <taxon>Tylenchina</taxon>
        <taxon>Panagrolaimomorpha</taxon>
        <taxon>Panagrolaimoidea</taxon>
        <taxon>Panagrolaimidae</taxon>
        <taxon>Panagrolaimus</taxon>
    </lineage>
</organism>
<dbReference type="WBParaSite" id="ES5_v2.g11497.t1">
    <property type="protein sequence ID" value="ES5_v2.g11497.t1"/>
    <property type="gene ID" value="ES5_v2.g11497"/>
</dbReference>
<dbReference type="Proteomes" id="UP000887579">
    <property type="component" value="Unplaced"/>
</dbReference>
<protein>
    <submittedName>
        <fullName evidence="2">C-type lectin domain-containing protein</fullName>
    </submittedName>
</protein>
<evidence type="ECO:0000313" key="1">
    <source>
        <dbReference type="Proteomes" id="UP000887579"/>
    </source>
</evidence>
<reference evidence="2" key="1">
    <citation type="submission" date="2022-11" db="UniProtKB">
        <authorList>
            <consortium name="WormBaseParasite"/>
        </authorList>
    </citation>
    <scope>IDENTIFICATION</scope>
</reference>
<sequence>MKLLLLLTVFYAVSAQQPKDVEFDISEKVIEKMPLNTVYIPCTDEKYMYCQSQFNSFIGYQGQWTDVNPFIHTINSFYKADVSTGFLTLCHARTLLFRCLGTEYESCTSRFQFLRKGANATVAYQLSGVFNSLDFECSGGSIQATTNWGCIWTVWNSQRYQDAKQACLAAFYNTTFNSQDQVCVSGQGLAVCLSLQFSTAPVPCNINDLIWFECERIVNLFQFDGLCSNIRCQVKGNFLADQPKTIEEAFQRKLTHNEGLAEIHLQRKHRSPKLIF</sequence>
<accession>A0AC34F3I9</accession>
<evidence type="ECO:0000313" key="2">
    <source>
        <dbReference type="WBParaSite" id="ES5_v2.g11497.t1"/>
    </source>
</evidence>
<proteinExistence type="predicted"/>